<name>A0A2H9TC50_9ZZZZ</name>
<dbReference type="EMBL" id="NSIT01000006">
    <property type="protein sequence ID" value="PJE80773.1"/>
    <property type="molecule type" value="Genomic_DNA"/>
</dbReference>
<accession>A0A2H9TC50</accession>
<proteinExistence type="predicted"/>
<sequence>MSIVKGFINRGTRDYEDESLMVFLGMAGTEFAEGRGQFFSALAEHPKVMRAV</sequence>
<gene>
    <name evidence="1" type="ORF">CI610_00261</name>
</gene>
<organism evidence="1">
    <name type="scientific">invertebrate metagenome</name>
    <dbReference type="NCBI Taxonomy" id="1711999"/>
    <lineage>
        <taxon>unclassified sequences</taxon>
        <taxon>metagenomes</taxon>
        <taxon>organismal metagenomes</taxon>
    </lineage>
</organism>
<reference evidence="1" key="1">
    <citation type="journal article" date="2017" name="Appl. Environ. Microbiol.">
        <title>Molecular characterization of an Endozoicomonas-like organism causing infection in king scallop Pecten maximus L.</title>
        <authorList>
            <person name="Cano I."/>
            <person name="van Aerle R."/>
            <person name="Ross S."/>
            <person name="Verner-Jeffreys D.W."/>
            <person name="Paley R.K."/>
            <person name="Rimmer G."/>
            <person name="Ryder D."/>
            <person name="Hooper P."/>
            <person name="Stone D."/>
            <person name="Feist S.W."/>
        </authorList>
    </citation>
    <scope>NUCLEOTIDE SEQUENCE</scope>
</reference>
<protein>
    <submittedName>
        <fullName evidence="1">Uncharacterized protein</fullName>
    </submittedName>
</protein>
<comment type="caution">
    <text evidence="1">The sequence shown here is derived from an EMBL/GenBank/DDBJ whole genome shotgun (WGS) entry which is preliminary data.</text>
</comment>
<dbReference type="AlphaFoldDB" id="A0A2H9TC50"/>
<evidence type="ECO:0000313" key="1">
    <source>
        <dbReference type="EMBL" id="PJE80773.1"/>
    </source>
</evidence>